<evidence type="ECO:0000313" key="8">
    <source>
        <dbReference type="Proteomes" id="UP000444721"/>
    </source>
</evidence>
<dbReference type="VEuPathDB" id="AmoebaDB:FDP41_010855"/>
<dbReference type="Pfam" id="PF04756">
    <property type="entry name" value="OST3_OST6"/>
    <property type="match status" value="1"/>
</dbReference>
<feature type="compositionally biased region" description="Low complexity" evidence="5">
    <location>
        <begin position="347"/>
        <end position="371"/>
    </location>
</feature>
<feature type="transmembrane region" description="Helical" evidence="6">
    <location>
        <begin position="270"/>
        <end position="289"/>
    </location>
</feature>
<comment type="caution">
    <text evidence="7">The sequence shown here is derived from an EMBL/GenBank/DDBJ whole genome shotgun (WGS) entry which is preliminary data.</text>
</comment>
<feature type="region of interest" description="Disordered" evidence="5">
    <location>
        <begin position="296"/>
        <end position="384"/>
    </location>
</feature>
<evidence type="ECO:0000256" key="2">
    <source>
        <dbReference type="ARBA" id="ARBA00022692"/>
    </source>
</evidence>
<evidence type="ECO:0000256" key="4">
    <source>
        <dbReference type="ARBA" id="ARBA00023136"/>
    </source>
</evidence>
<dbReference type="Proteomes" id="UP000444721">
    <property type="component" value="Unassembled WGS sequence"/>
</dbReference>
<feature type="transmembrane region" description="Helical" evidence="6">
    <location>
        <begin position="399"/>
        <end position="417"/>
    </location>
</feature>
<keyword evidence="3 6" id="KW-1133">Transmembrane helix</keyword>
<keyword evidence="4 6" id="KW-0472">Membrane</keyword>
<feature type="transmembrane region" description="Helical" evidence="6">
    <location>
        <begin position="182"/>
        <end position="206"/>
    </location>
</feature>
<dbReference type="OMA" id="MRMSFAL"/>
<feature type="compositionally biased region" description="Polar residues" evidence="5">
    <location>
        <begin position="300"/>
        <end position="315"/>
    </location>
</feature>
<dbReference type="GO" id="GO:0016020">
    <property type="term" value="C:membrane"/>
    <property type="evidence" value="ECO:0007669"/>
    <property type="project" value="UniProtKB-SubCell"/>
</dbReference>
<comment type="subcellular location">
    <subcellularLocation>
        <location evidence="1">Membrane</location>
        <topology evidence="1">Multi-pass membrane protein</topology>
    </subcellularLocation>
</comment>
<accession>A0A6A5C545</accession>
<keyword evidence="8" id="KW-1185">Reference proteome</keyword>
<dbReference type="EMBL" id="VFQX01000007">
    <property type="protein sequence ID" value="KAF0982876.1"/>
    <property type="molecule type" value="Genomic_DNA"/>
</dbReference>
<name>A0A6A5C545_NAEFO</name>
<evidence type="ECO:0000256" key="5">
    <source>
        <dbReference type="SAM" id="MobiDB-lite"/>
    </source>
</evidence>
<evidence type="ECO:0000256" key="6">
    <source>
        <dbReference type="SAM" id="Phobius"/>
    </source>
</evidence>
<evidence type="ECO:0000256" key="3">
    <source>
        <dbReference type="ARBA" id="ARBA00022989"/>
    </source>
</evidence>
<proteinExistence type="predicted"/>
<dbReference type="VEuPathDB" id="AmoebaDB:NfTy_015230"/>
<keyword evidence="2 6" id="KW-0812">Transmembrane</keyword>
<feature type="compositionally biased region" description="Low complexity" evidence="5">
    <location>
        <begin position="316"/>
        <end position="338"/>
    </location>
</feature>
<organism evidence="7 8">
    <name type="scientific">Naegleria fowleri</name>
    <name type="common">Brain eating amoeba</name>
    <dbReference type="NCBI Taxonomy" id="5763"/>
    <lineage>
        <taxon>Eukaryota</taxon>
        <taxon>Discoba</taxon>
        <taxon>Heterolobosea</taxon>
        <taxon>Tetramitia</taxon>
        <taxon>Eutetramitia</taxon>
        <taxon>Vahlkampfiidae</taxon>
        <taxon>Naegleria</taxon>
    </lineage>
</organism>
<evidence type="ECO:0008006" key="9">
    <source>
        <dbReference type="Google" id="ProtNLM"/>
    </source>
</evidence>
<dbReference type="AlphaFoldDB" id="A0A6A5C545"/>
<feature type="transmembrane region" description="Helical" evidence="6">
    <location>
        <begin position="218"/>
        <end position="240"/>
    </location>
</feature>
<dbReference type="InterPro" id="IPR021149">
    <property type="entry name" value="OligosaccharylTrfase_OST3/OST6"/>
</dbReference>
<reference evidence="7 8" key="1">
    <citation type="journal article" date="2019" name="Sci. Rep.">
        <title>Nanopore sequencing improves the draft genome of the human pathogenic amoeba Naegleria fowleri.</title>
        <authorList>
            <person name="Liechti N."/>
            <person name="Schurch N."/>
            <person name="Bruggmann R."/>
            <person name="Wittwer M."/>
        </authorList>
    </citation>
    <scope>NUCLEOTIDE SEQUENCE [LARGE SCALE GENOMIC DNA]</scope>
    <source>
        <strain evidence="7 8">ATCC 30894</strain>
    </source>
</reference>
<evidence type="ECO:0000256" key="1">
    <source>
        <dbReference type="ARBA" id="ARBA00004141"/>
    </source>
</evidence>
<dbReference type="OrthoDB" id="67566at2759"/>
<evidence type="ECO:0000313" key="7">
    <source>
        <dbReference type="EMBL" id="KAF0982876.1"/>
    </source>
</evidence>
<sequence>MLTSTPSHASSSSFSSKNIHSISTTLEYQSLLKEYRSTHHIITLATFTKEQETSHKCLHCKLYRDLLVKYVESFPNDIKGILVEFTPQSQQFVIETLHLTHLPSISIQSKFNDLKPYECNLRETQMWDCVKIALKDDDELSEELNHFIDLEFVKELYTKYQAEFEKSSDSSTGGGGSSSQSLFSILSSLSKIFLIGFVITGFIIGISTLQSLLPFGKYALFMLCILIYIVCMAGTVFNAIQNPPPYQFNPYEKSITFFYPSMRMSFALEGYFAMVVVVVSAFYFIAIPYSGMKKSETTNDQKNYSTSSSLNHGGETTTRGNNTTTLTTTTTSTRTSSTKSKKKTEKATSVTTTSSSSSSVQSRSSSASSMEQMEDEDNQESNNESDTASYLWQIIKRTFFIWGFFFTFWAAMIFFMIKTSFYLSETPYHFIVQLLLDIFNK</sequence>
<dbReference type="GeneID" id="68118070"/>
<protein>
    <recommendedName>
        <fullName evidence="9">Thioredoxin domain-containing protein</fullName>
    </recommendedName>
</protein>
<gene>
    <name evidence="7" type="ORF">FDP41_010855</name>
</gene>
<dbReference type="VEuPathDB" id="AmoebaDB:NF0025040"/>
<dbReference type="RefSeq" id="XP_044567589.1">
    <property type="nucleotide sequence ID" value="XM_044701198.1"/>
</dbReference>